<feature type="region of interest" description="Disordered" evidence="5">
    <location>
        <begin position="136"/>
        <end position="155"/>
    </location>
</feature>
<protein>
    <recommendedName>
        <fullName evidence="6">UreE urease accessory N-terminal domain-containing protein</fullName>
    </recommendedName>
</protein>
<dbReference type="InterPro" id="IPR036118">
    <property type="entry name" value="UreE_N_sf"/>
</dbReference>
<gene>
    <name evidence="7" type="ORF">METZ01_LOCUS121531</name>
</gene>
<dbReference type="AlphaFoldDB" id="A0A381XWV6"/>
<dbReference type="InterPro" id="IPR012406">
    <property type="entry name" value="UreE"/>
</dbReference>
<reference evidence="7" key="1">
    <citation type="submission" date="2018-05" db="EMBL/GenBank/DDBJ databases">
        <authorList>
            <person name="Lanie J.A."/>
            <person name="Ng W.-L."/>
            <person name="Kazmierczak K.M."/>
            <person name="Andrzejewski T.M."/>
            <person name="Davidsen T.M."/>
            <person name="Wayne K.J."/>
            <person name="Tettelin H."/>
            <person name="Glass J.I."/>
            <person name="Rusch D."/>
            <person name="Podicherti R."/>
            <person name="Tsui H.-C.T."/>
            <person name="Winkler M.E."/>
        </authorList>
    </citation>
    <scope>NUCLEOTIDE SEQUENCE</scope>
</reference>
<feature type="domain" description="UreE urease accessory N-terminal" evidence="6">
    <location>
        <begin position="4"/>
        <end position="68"/>
    </location>
</feature>
<dbReference type="GO" id="GO:0019627">
    <property type="term" value="P:urea metabolic process"/>
    <property type="evidence" value="ECO:0007669"/>
    <property type="project" value="InterPro"/>
</dbReference>
<name>A0A381XWV6_9ZZZZ</name>
<proteinExistence type="inferred from homology"/>
<evidence type="ECO:0000256" key="5">
    <source>
        <dbReference type="SAM" id="MobiDB-lite"/>
    </source>
</evidence>
<dbReference type="SUPFAM" id="SSF69737">
    <property type="entry name" value="Urease metallochaperone UreE, C-terminal domain"/>
    <property type="match status" value="1"/>
</dbReference>
<evidence type="ECO:0000256" key="3">
    <source>
        <dbReference type="ARBA" id="ARBA00022596"/>
    </source>
</evidence>
<evidence type="ECO:0000256" key="1">
    <source>
        <dbReference type="ARBA" id="ARBA00004496"/>
    </source>
</evidence>
<keyword evidence="2" id="KW-0963">Cytoplasm</keyword>
<dbReference type="Gene3D" id="2.60.260.20">
    <property type="entry name" value="Urease metallochaperone UreE, N-terminal domain"/>
    <property type="match status" value="1"/>
</dbReference>
<dbReference type="Pfam" id="PF05194">
    <property type="entry name" value="UreE_C"/>
    <property type="match status" value="1"/>
</dbReference>
<dbReference type="HAMAP" id="MF_00822">
    <property type="entry name" value="UreE"/>
    <property type="match status" value="1"/>
</dbReference>
<evidence type="ECO:0000256" key="2">
    <source>
        <dbReference type="ARBA" id="ARBA00022490"/>
    </source>
</evidence>
<comment type="subcellular location">
    <subcellularLocation>
        <location evidence="1">Cytoplasm</location>
    </subcellularLocation>
</comment>
<dbReference type="SMART" id="SM00988">
    <property type="entry name" value="UreE_N"/>
    <property type="match status" value="1"/>
</dbReference>
<dbReference type="Pfam" id="PF02814">
    <property type="entry name" value="UreE_N"/>
    <property type="match status" value="1"/>
</dbReference>
<sequence>MRRAIEISPAGDWLLEAAVATVSLPFHNRYRRRIRLTDDTGEDFLLDLVEPSRFRDGDGLVLDDGGILAVRAASEAVIDIICKTAEKKTQIAWHLGNRHTAVQILPRGNLRICQDHVLEKMVQGLGATTRRLTAPFEPEGGAYEHSHTHNSGEKT</sequence>
<feature type="compositionally biased region" description="Basic and acidic residues" evidence="5">
    <location>
        <begin position="142"/>
        <end position="155"/>
    </location>
</feature>
<dbReference type="InterPro" id="IPR007864">
    <property type="entry name" value="UreE_C_dom"/>
</dbReference>
<accession>A0A381XWV6</accession>
<dbReference type="GO" id="GO:0005737">
    <property type="term" value="C:cytoplasm"/>
    <property type="evidence" value="ECO:0007669"/>
    <property type="project" value="UniProtKB-SubCell"/>
</dbReference>
<keyword evidence="3" id="KW-0533">Nickel</keyword>
<keyword evidence="4" id="KW-0143">Chaperone</keyword>
<organism evidence="7">
    <name type="scientific">marine metagenome</name>
    <dbReference type="NCBI Taxonomy" id="408172"/>
    <lineage>
        <taxon>unclassified sequences</taxon>
        <taxon>metagenomes</taxon>
        <taxon>ecological metagenomes</taxon>
    </lineage>
</organism>
<evidence type="ECO:0000256" key="4">
    <source>
        <dbReference type="ARBA" id="ARBA00023186"/>
    </source>
</evidence>
<dbReference type="GO" id="GO:0065003">
    <property type="term" value="P:protein-containing complex assembly"/>
    <property type="evidence" value="ECO:0007669"/>
    <property type="project" value="InterPro"/>
</dbReference>
<evidence type="ECO:0000313" key="7">
    <source>
        <dbReference type="EMBL" id="SVA68677.1"/>
    </source>
</evidence>
<evidence type="ECO:0000259" key="6">
    <source>
        <dbReference type="SMART" id="SM00988"/>
    </source>
</evidence>
<dbReference type="SUPFAM" id="SSF69287">
    <property type="entry name" value="Urease metallochaperone UreE, N-terminal domain"/>
    <property type="match status" value="1"/>
</dbReference>
<dbReference type="PIRSF" id="PIRSF036402">
    <property type="entry name" value="Ureas_acces_UreE"/>
    <property type="match status" value="1"/>
</dbReference>
<dbReference type="GO" id="GO:0016151">
    <property type="term" value="F:nickel cation binding"/>
    <property type="evidence" value="ECO:0007669"/>
    <property type="project" value="InterPro"/>
</dbReference>
<dbReference type="EMBL" id="UINC01016507">
    <property type="protein sequence ID" value="SVA68677.1"/>
    <property type="molecule type" value="Genomic_DNA"/>
</dbReference>
<dbReference type="Gene3D" id="3.30.70.790">
    <property type="entry name" value="UreE, C-terminal domain"/>
    <property type="match status" value="1"/>
</dbReference>
<dbReference type="GO" id="GO:0006457">
    <property type="term" value="P:protein folding"/>
    <property type="evidence" value="ECO:0007669"/>
    <property type="project" value="InterPro"/>
</dbReference>
<dbReference type="InterPro" id="IPR004029">
    <property type="entry name" value="UreE_N"/>
</dbReference>